<reference evidence="2 3" key="1">
    <citation type="submission" date="2016-02" db="EMBL/GenBank/DDBJ databases">
        <title>Complete Genome of H5569, the type strain of the newly described species Haematospirillium jordaniae.</title>
        <authorList>
            <person name="Nicholson A.C."/>
            <person name="Humrighouse B.W."/>
            <person name="Loparov V."/>
            <person name="McQuiston J.R."/>
        </authorList>
    </citation>
    <scope>NUCLEOTIDE SEQUENCE [LARGE SCALE GENOMIC DNA]</scope>
    <source>
        <strain evidence="2 3">H5569</strain>
    </source>
</reference>
<proteinExistence type="predicted"/>
<dbReference type="GeneID" id="53315848"/>
<keyword evidence="3" id="KW-1185">Reference proteome</keyword>
<evidence type="ECO:0000313" key="2">
    <source>
        <dbReference type="EMBL" id="AMW34075.1"/>
    </source>
</evidence>
<keyword evidence="1" id="KW-0812">Transmembrane</keyword>
<accession>A0A143DBH1</accession>
<evidence type="ECO:0000313" key="3">
    <source>
        <dbReference type="Proteomes" id="UP000076066"/>
    </source>
</evidence>
<feature type="transmembrane region" description="Helical" evidence="1">
    <location>
        <begin position="90"/>
        <end position="108"/>
    </location>
</feature>
<feature type="transmembrane region" description="Helical" evidence="1">
    <location>
        <begin position="174"/>
        <end position="191"/>
    </location>
</feature>
<protein>
    <submittedName>
        <fullName evidence="2">Uncharacterized protein</fullName>
    </submittedName>
</protein>
<keyword evidence="1" id="KW-1133">Transmembrane helix</keyword>
<name>A0A143DBH1_9PROT</name>
<sequence>MNDLIAPVSFAFGLAVTVSCIIRMTGGPGHGQALAASGIPAGFLASWAWMSGFSFSTEGLLEQTAHVALGGALAGVVLDSSNARRWLRVPVILLFAAVCIWASFGFPTRLPAGPVTRMELMVGCILLTMVWVTTLLGLDLHHKPERSTQGLSILLVLAIGIGLIASVIKAEPVTGPAFALAAATAGVLVLASPLGTGLSSSAILGGGGALLGLAQGLGARWPGSIMPLLITGLGLFAGPTARRMPGPVWAKPLWAALLASIPVMAGCILALANRNP</sequence>
<dbReference type="STRING" id="1549855.AY555_01580"/>
<feature type="transmembrane region" description="Helical" evidence="1">
    <location>
        <begin position="224"/>
        <end position="241"/>
    </location>
</feature>
<feature type="transmembrane region" description="Helical" evidence="1">
    <location>
        <begin position="150"/>
        <end position="168"/>
    </location>
</feature>
<keyword evidence="1" id="KW-0472">Membrane</keyword>
<evidence type="ECO:0000256" key="1">
    <source>
        <dbReference type="SAM" id="Phobius"/>
    </source>
</evidence>
<dbReference type="AlphaFoldDB" id="A0A143DBH1"/>
<dbReference type="Proteomes" id="UP000076066">
    <property type="component" value="Chromosome"/>
</dbReference>
<feature type="transmembrane region" description="Helical" evidence="1">
    <location>
        <begin position="253"/>
        <end position="272"/>
    </location>
</feature>
<gene>
    <name evidence="2" type="ORF">AY555_01580</name>
</gene>
<organism evidence="2 3">
    <name type="scientific">Haematospirillum jordaniae</name>
    <dbReference type="NCBI Taxonomy" id="1549855"/>
    <lineage>
        <taxon>Bacteria</taxon>
        <taxon>Pseudomonadati</taxon>
        <taxon>Pseudomonadota</taxon>
        <taxon>Alphaproteobacteria</taxon>
        <taxon>Rhodospirillales</taxon>
        <taxon>Novispirillaceae</taxon>
        <taxon>Haematospirillum</taxon>
    </lineage>
</organism>
<dbReference type="RefSeq" id="WP_066132527.1">
    <property type="nucleotide sequence ID" value="NZ_CP014525.1"/>
</dbReference>
<dbReference type="EMBL" id="CP014525">
    <property type="protein sequence ID" value="AMW34075.1"/>
    <property type="molecule type" value="Genomic_DNA"/>
</dbReference>
<dbReference type="KEGG" id="hjo:AY555_01580"/>
<dbReference type="OrthoDB" id="9922049at2"/>
<feature type="transmembrane region" description="Helical" evidence="1">
    <location>
        <begin position="120"/>
        <end position="138"/>
    </location>
</feature>